<protein>
    <recommendedName>
        <fullName evidence="4">Holin</fullName>
    </recommendedName>
</protein>
<proteinExistence type="predicted"/>
<dbReference type="AlphaFoldDB" id="A0A2N7S637"/>
<evidence type="ECO:0000313" key="2">
    <source>
        <dbReference type="EMBL" id="PMQ21609.1"/>
    </source>
</evidence>
<feature type="transmembrane region" description="Helical" evidence="1">
    <location>
        <begin position="23"/>
        <end position="45"/>
    </location>
</feature>
<dbReference type="RefSeq" id="WP_102598090.1">
    <property type="nucleotide sequence ID" value="NZ_JBQDJG010000011.1"/>
</dbReference>
<keyword evidence="1" id="KW-0472">Membrane</keyword>
<keyword evidence="1" id="KW-1133">Transmembrane helix</keyword>
<accession>A0A2N7S637</accession>
<dbReference type="Proteomes" id="UP000235739">
    <property type="component" value="Unassembled WGS sequence"/>
</dbReference>
<comment type="caution">
    <text evidence="2">The sequence shown here is derived from an EMBL/GenBank/DDBJ whole genome shotgun (WGS) entry which is preliminary data.</text>
</comment>
<reference evidence="2 3" key="1">
    <citation type="journal article" date="2017" name="Elife">
        <title>Extensive horizontal gene transfer in cheese-associated bacteria.</title>
        <authorList>
            <person name="Bonham K.S."/>
            <person name="Wolfe B.E."/>
            <person name="Dutton R.J."/>
        </authorList>
    </citation>
    <scope>NUCLEOTIDE SEQUENCE [LARGE SCALE GENOMIC DNA]</scope>
    <source>
        <strain evidence="2 3">JB182</strain>
    </source>
</reference>
<dbReference type="EMBL" id="PNQX01000001">
    <property type="protein sequence ID" value="PMQ21609.1"/>
    <property type="molecule type" value="Genomic_DNA"/>
</dbReference>
<evidence type="ECO:0000313" key="3">
    <source>
        <dbReference type="Proteomes" id="UP000235739"/>
    </source>
</evidence>
<keyword evidence="1" id="KW-0812">Transmembrane</keyword>
<sequence length="108" mass="11492">MRQIDNTEPTQVQQPGRAAARTFWQTFIPALIGLVFILPEVLGILSSELGDSLPPALRAWLLGAAVVVSGIASALAKIMAIPAVNRWLEHFRLSAGIAPVPSRPDAGN</sequence>
<evidence type="ECO:0008006" key="4">
    <source>
        <dbReference type="Google" id="ProtNLM"/>
    </source>
</evidence>
<organism evidence="2 3">
    <name type="scientific">Glutamicibacter arilaitensis</name>
    <dbReference type="NCBI Taxonomy" id="256701"/>
    <lineage>
        <taxon>Bacteria</taxon>
        <taxon>Bacillati</taxon>
        <taxon>Actinomycetota</taxon>
        <taxon>Actinomycetes</taxon>
        <taxon>Micrococcales</taxon>
        <taxon>Micrococcaceae</taxon>
        <taxon>Glutamicibacter</taxon>
    </lineage>
</organism>
<feature type="transmembrane region" description="Helical" evidence="1">
    <location>
        <begin position="57"/>
        <end position="76"/>
    </location>
</feature>
<gene>
    <name evidence="2" type="ORF">CIK84_08795</name>
</gene>
<name>A0A2N7S637_9MICC</name>
<evidence type="ECO:0000256" key="1">
    <source>
        <dbReference type="SAM" id="Phobius"/>
    </source>
</evidence>